<name>A0A9X3WA77_LACAM</name>
<evidence type="ECO:0000313" key="1">
    <source>
        <dbReference type="EMBL" id="MDB6262805.1"/>
    </source>
</evidence>
<reference evidence="1" key="2">
    <citation type="submission" date="2022-10" db="EMBL/GenBank/DDBJ databases">
        <authorList>
            <person name="Kostovova I."/>
            <person name="Moravkova M."/>
            <person name="Pechar R."/>
        </authorList>
    </citation>
    <scope>NUCLEOTIDE SEQUENCE</scope>
    <source>
        <strain evidence="1">M356A</strain>
    </source>
</reference>
<dbReference type="Proteomes" id="UP001143700">
    <property type="component" value="Unassembled WGS sequence"/>
</dbReference>
<sequence>MSKQRFRLSDYYQNGSNYYHATFEKLTHKTNAQHKKIPVALLTDVYLVDENDKKVRLSKKNDFVDRKGRHIIADHIWVKFTKPWFEVPNELIKGDEIFFSAEVEQYKINRPDVLKQRDRIWNDAKKKADQIYKRWSKYTDEHKRKNFQLSLTKMKQKQHDILEQAKEDQKKLELVDYGLNKIKKINISKLVKPRHHFERGQYNYEQYKRQGYKYSAWLAARSIKYSQGESVE</sequence>
<reference evidence="1" key="1">
    <citation type="journal article" date="2022" name="Microorganisms">
        <title>Antibiotic Susceptibility, Resistance Gene Determinants and Corresponding Genomic Regions in Lactobacillus amylovorus Isolates Derived from Wild Boars and Domestic Pigs.</title>
        <authorList>
            <person name="Moravkova M."/>
            <person name="Kostovova I."/>
            <person name="Kavanova K."/>
            <person name="Pechar R."/>
            <person name="Stanek S."/>
            <person name="Brychta A."/>
            <person name="Zeman M."/>
            <person name="Kubasova T."/>
        </authorList>
    </citation>
    <scope>NUCLEOTIDE SEQUENCE</scope>
    <source>
        <strain evidence="1">M356A</strain>
    </source>
</reference>
<dbReference type="EMBL" id="JAOTGU010000019">
    <property type="protein sequence ID" value="MDB6262805.1"/>
    <property type="molecule type" value="Genomic_DNA"/>
</dbReference>
<dbReference type="RefSeq" id="WP_271870739.1">
    <property type="nucleotide sequence ID" value="NZ_JAOTGU010000019.1"/>
</dbReference>
<dbReference type="AlphaFoldDB" id="A0A9X3WA77"/>
<comment type="caution">
    <text evidence="1">The sequence shown here is derived from an EMBL/GenBank/DDBJ whole genome shotgun (WGS) entry which is preliminary data.</text>
</comment>
<gene>
    <name evidence="1" type="ORF">ODV15_09655</name>
</gene>
<accession>A0A9X3WA77</accession>
<organism evidence="1 2">
    <name type="scientific">Lactobacillus amylovorus</name>
    <dbReference type="NCBI Taxonomy" id="1604"/>
    <lineage>
        <taxon>Bacteria</taxon>
        <taxon>Bacillati</taxon>
        <taxon>Bacillota</taxon>
        <taxon>Bacilli</taxon>
        <taxon>Lactobacillales</taxon>
        <taxon>Lactobacillaceae</taxon>
        <taxon>Lactobacillus</taxon>
    </lineage>
</organism>
<protein>
    <submittedName>
        <fullName evidence="1">Uncharacterized protein</fullName>
    </submittedName>
</protein>
<evidence type="ECO:0000313" key="2">
    <source>
        <dbReference type="Proteomes" id="UP001143700"/>
    </source>
</evidence>
<proteinExistence type="predicted"/>